<evidence type="ECO:0000313" key="2">
    <source>
        <dbReference type="EMBL" id="KAK1415648.1"/>
    </source>
</evidence>
<dbReference type="EMBL" id="JAUHHV010000008">
    <property type="protein sequence ID" value="KAK1415648.1"/>
    <property type="molecule type" value="Genomic_DNA"/>
</dbReference>
<feature type="chain" id="PRO_5042214692" description="Secreted protein" evidence="1">
    <location>
        <begin position="26"/>
        <end position="77"/>
    </location>
</feature>
<accession>A0AAD8K4A6</accession>
<keyword evidence="3" id="KW-1185">Reference proteome</keyword>
<protein>
    <recommendedName>
        <fullName evidence="4">Secreted protein</fullName>
    </recommendedName>
</protein>
<evidence type="ECO:0000256" key="1">
    <source>
        <dbReference type="SAM" id="SignalP"/>
    </source>
</evidence>
<reference evidence="2" key="1">
    <citation type="journal article" date="2023" name="bioRxiv">
        <title>Improved chromosome-level genome assembly for marigold (Tagetes erecta).</title>
        <authorList>
            <person name="Jiang F."/>
            <person name="Yuan L."/>
            <person name="Wang S."/>
            <person name="Wang H."/>
            <person name="Xu D."/>
            <person name="Wang A."/>
            <person name="Fan W."/>
        </authorList>
    </citation>
    <scope>NUCLEOTIDE SEQUENCE</scope>
    <source>
        <strain evidence="2">WSJ</strain>
        <tissue evidence="2">Leaf</tissue>
    </source>
</reference>
<feature type="signal peptide" evidence="1">
    <location>
        <begin position="1"/>
        <end position="25"/>
    </location>
</feature>
<evidence type="ECO:0000313" key="3">
    <source>
        <dbReference type="Proteomes" id="UP001229421"/>
    </source>
</evidence>
<keyword evidence="1" id="KW-0732">Signal</keyword>
<proteinExistence type="predicted"/>
<comment type="caution">
    <text evidence="2">The sequence shown here is derived from an EMBL/GenBank/DDBJ whole genome shotgun (WGS) entry which is preliminary data.</text>
</comment>
<gene>
    <name evidence="2" type="ORF">QVD17_31433</name>
</gene>
<evidence type="ECO:0008006" key="4">
    <source>
        <dbReference type="Google" id="ProtNLM"/>
    </source>
</evidence>
<dbReference type="Proteomes" id="UP001229421">
    <property type="component" value="Unassembled WGS sequence"/>
</dbReference>
<dbReference type="AlphaFoldDB" id="A0AAD8K4A6"/>
<organism evidence="2 3">
    <name type="scientific">Tagetes erecta</name>
    <name type="common">African marigold</name>
    <dbReference type="NCBI Taxonomy" id="13708"/>
    <lineage>
        <taxon>Eukaryota</taxon>
        <taxon>Viridiplantae</taxon>
        <taxon>Streptophyta</taxon>
        <taxon>Embryophyta</taxon>
        <taxon>Tracheophyta</taxon>
        <taxon>Spermatophyta</taxon>
        <taxon>Magnoliopsida</taxon>
        <taxon>eudicotyledons</taxon>
        <taxon>Gunneridae</taxon>
        <taxon>Pentapetalae</taxon>
        <taxon>asterids</taxon>
        <taxon>campanulids</taxon>
        <taxon>Asterales</taxon>
        <taxon>Asteraceae</taxon>
        <taxon>Asteroideae</taxon>
        <taxon>Heliantheae alliance</taxon>
        <taxon>Tageteae</taxon>
        <taxon>Tagetes</taxon>
    </lineage>
</organism>
<sequence length="77" mass="9294">MFMKSRFWVARLRWLLSDGLRVTFANTLHIYRKCKRTQIVSTSTRFFIRVTFHIPKPPNLDSRRKTLSLKFSQEVFS</sequence>
<name>A0AAD8K4A6_TARER</name>